<dbReference type="Gene3D" id="2.50.20.20">
    <property type="match status" value="1"/>
</dbReference>
<keyword evidence="1" id="KW-0449">Lipoprotein</keyword>
<name>A0A918MMM5_9ACTN</name>
<evidence type="ECO:0000313" key="2">
    <source>
        <dbReference type="Proteomes" id="UP000620224"/>
    </source>
</evidence>
<dbReference type="AlphaFoldDB" id="A0A918MMM5"/>
<proteinExistence type="predicted"/>
<sequence>MGWDMKMRHTAAWAGFTVAALVAASGCGTESAKTAVKAADHAGTALAALARASDRTEELGSAEVRMTTDTGTSGPIAMAGTYSWGHGYAFDVQMDTKAANMQMVNHSPKTHVLFVDGVYYYDVDTFRSGPYQGKDWIKVDGSAVFGKKGAQALTGDNGSPSASMKGLKYARDVDDLGTQTVNGKRATHYHAVIDPDRMGKLKDAYGEGSALGAATGGTSVVMDVWVGSDGLPVRLKERLGTMTVSMDFDKFGKAATVKAPPAARTADLTDVLTKQRQG</sequence>
<keyword evidence="2" id="KW-1185">Reference proteome</keyword>
<accession>A0A918MMM5</accession>
<organism evidence="1 2">
    <name type="scientific">Streptomyces lucensis JCM 4490</name>
    <dbReference type="NCBI Taxonomy" id="1306176"/>
    <lineage>
        <taxon>Bacteria</taxon>
        <taxon>Bacillati</taxon>
        <taxon>Actinomycetota</taxon>
        <taxon>Actinomycetes</taxon>
        <taxon>Kitasatosporales</taxon>
        <taxon>Streptomycetaceae</taxon>
        <taxon>Streptomyces</taxon>
    </lineage>
</organism>
<protein>
    <submittedName>
        <fullName evidence="1">Lipoprotein</fullName>
    </submittedName>
</protein>
<reference evidence="1" key="1">
    <citation type="journal article" date="2014" name="Int. J. Syst. Evol. Microbiol.">
        <title>Complete genome sequence of Corynebacterium casei LMG S-19264T (=DSM 44701T), isolated from a smear-ripened cheese.</title>
        <authorList>
            <consortium name="US DOE Joint Genome Institute (JGI-PGF)"/>
            <person name="Walter F."/>
            <person name="Albersmeier A."/>
            <person name="Kalinowski J."/>
            <person name="Ruckert C."/>
        </authorList>
    </citation>
    <scope>NUCLEOTIDE SEQUENCE</scope>
    <source>
        <strain evidence="1">JCM 4490</strain>
    </source>
</reference>
<comment type="caution">
    <text evidence="1">The sequence shown here is derived from an EMBL/GenBank/DDBJ whole genome shotgun (WGS) entry which is preliminary data.</text>
</comment>
<reference evidence="1" key="2">
    <citation type="submission" date="2020-09" db="EMBL/GenBank/DDBJ databases">
        <authorList>
            <person name="Sun Q."/>
            <person name="Ohkuma M."/>
        </authorList>
    </citation>
    <scope>NUCLEOTIDE SEQUENCE</scope>
    <source>
        <strain evidence="1">JCM 4490</strain>
    </source>
</reference>
<dbReference type="SUPFAM" id="SSF89392">
    <property type="entry name" value="Prokaryotic lipoproteins and lipoprotein localization factors"/>
    <property type="match status" value="1"/>
</dbReference>
<dbReference type="PROSITE" id="PS51257">
    <property type="entry name" value="PROKAR_LIPOPROTEIN"/>
    <property type="match status" value="1"/>
</dbReference>
<dbReference type="EMBL" id="BMUE01000002">
    <property type="protein sequence ID" value="GGW36796.1"/>
    <property type="molecule type" value="Genomic_DNA"/>
</dbReference>
<evidence type="ECO:0000313" key="1">
    <source>
        <dbReference type="EMBL" id="GGW36796.1"/>
    </source>
</evidence>
<gene>
    <name evidence="1" type="ORF">GCM10010503_10890</name>
</gene>
<dbReference type="InterPro" id="IPR029046">
    <property type="entry name" value="LolA/LolB/LppX"/>
</dbReference>
<dbReference type="Proteomes" id="UP000620224">
    <property type="component" value="Unassembled WGS sequence"/>
</dbReference>